<dbReference type="EMBL" id="LR593886">
    <property type="protein sequence ID" value="VTR95811.1"/>
    <property type="molecule type" value="Genomic_DNA"/>
</dbReference>
<gene>
    <name evidence="1" type="ORF">SOIL9_19030</name>
</gene>
<keyword evidence="2" id="KW-1185">Reference proteome</keyword>
<evidence type="ECO:0000313" key="1">
    <source>
        <dbReference type="EMBL" id="VTR95811.1"/>
    </source>
</evidence>
<dbReference type="Proteomes" id="UP000464178">
    <property type="component" value="Chromosome"/>
</dbReference>
<dbReference type="KEGG" id="gms:SOIL9_19030"/>
<reference evidence="1 2" key="1">
    <citation type="submission" date="2019-05" db="EMBL/GenBank/DDBJ databases">
        <authorList>
            <consortium name="Science for Life Laboratories"/>
        </authorList>
    </citation>
    <scope>NUCLEOTIDE SEQUENCE [LARGE SCALE GENOMIC DNA]</scope>
    <source>
        <strain evidence="1">Soil9</strain>
    </source>
</reference>
<sequence length="44" mass="5019">MKIFLREYAKAVLVVASVFGGPRWPSRFRNSMLWPAGQCGNYLT</sequence>
<dbReference type="AlphaFoldDB" id="A0A6P2D3D0"/>
<organism evidence="1 2">
    <name type="scientific">Gemmata massiliana</name>
    <dbReference type="NCBI Taxonomy" id="1210884"/>
    <lineage>
        <taxon>Bacteria</taxon>
        <taxon>Pseudomonadati</taxon>
        <taxon>Planctomycetota</taxon>
        <taxon>Planctomycetia</taxon>
        <taxon>Gemmatales</taxon>
        <taxon>Gemmataceae</taxon>
        <taxon>Gemmata</taxon>
    </lineage>
</organism>
<name>A0A6P2D3D0_9BACT</name>
<evidence type="ECO:0000313" key="2">
    <source>
        <dbReference type="Proteomes" id="UP000464178"/>
    </source>
</evidence>
<proteinExistence type="predicted"/>
<accession>A0A6P2D3D0</accession>
<protein>
    <submittedName>
        <fullName evidence="1">Uncharacterized protein</fullName>
    </submittedName>
</protein>